<dbReference type="PANTHER" id="PTHR43767">
    <property type="entry name" value="LONG-CHAIN-FATTY-ACID--COA LIGASE"/>
    <property type="match status" value="1"/>
</dbReference>
<reference evidence="3 4" key="1">
    <citation type="submission" date="2018-03" db="EMBL/GenBank/DDBJ databases">
        <authorList>
            <person name="Keele B.F."/>
        </authorList>
    </citation>
    <scope>NUCLEOTIDE SEQUENCE [LARGE SCALE GENOMIC DNA]</scope>
    <source>
        <strain evidence="3 4">CECT 8504</strain>
    </source>
</reference>
<dbReference type="InterPro" id="IPR000873">
    <property type="entry name" value="AMP-dep_synth/lig_dom"/>
</dbReference>
<dbReference type="RefSeq" id="WP_108892181.1">
    <property type="nucleotide sequence ID" value="NZ_ONZF01000001.1"/>
</dbReference>
<evidence type="ECO:0000256" key="1">
    <source>
        <dbReference type="SAM" id="MobiDB-lite"/>
    </source>
</evidence>
<gene>
    <name evidence="3" type="primary">lcfB_1</name>
    <name evidence="3" type="ORF">PAA8504_00056</name>
</gene>
<dbReference type="Gene3D" id="3.40.50.12780">
    <property type="entry name" value="N-terminal domain of ligase-like"/>
    <property type="match status" value="1"/>
</dbReference>
<evidence type="ECO:0000259" key="2">
    <source>
        <dbReference type="Pfam" id="PF00501"/>
    </source>
</evidence>
<dbReference type="SUPFAM" id="SSF56801">
    <property type="entry name" value="Acetyl-CoA synthetase-like"/>
    <property type="match status" value="1"/>
</dbReference>
<accession>A0A2R8BQ92</accession>
<proteinExistence type="predicted"/>
<evidence type="ECO:0000313" key="4">
    <source>
        <dbReference type="Proteomes" id="UP000244912"/>
    </source>
</evidence>
<dbReference type="Pfam" id="PF00501">
    <property type="entry name" value="AMP-binding"/>
    <property type="match status" value="1"/>
</dbReference>
<dbReference type="InterPro" id="IPR042099">
    <property type="entry name" value="ANL_N_sf"/>
</dbReference>
<keyword evidence="3" id="KW-0436">Ligase</keyword>
<organism evidence="3 4">
    <name type="scientific">Palleronia abyssalis</name>
    <dbReference type="NCBI Taxonomy" id="1501240"/>
    <lineage>
        <taxon>Bacteria</taxon>
        <taxon>Pseudomonadati</taxon>
        <taxon>Pseudomonadota</taxon>
        <taxon>Alphaproteobacteria</taxon>
        <taxon>Rhodobacterales</taxon>
        <taxon>Roseobacteraceae</taxon>
        <taxon>Palleronia</taxon>
    </lineage>
</organism>
<dbReference type="GO" id="GO:0004467">
    <property type="term" value="F:long-chain fatty acid-CoA ligase activity"/>
    <property type="evidence" value="ECO:0007669"/>
    <property type="project" value="UniProtKB-EC"/>
</dbReference>
<feature type="region of interest" description="Disordered" evidence="1">
    <location>
        <begin position="472"/>
        <end position="500"/>
    </location>
</feature>
<dbReference type="AlphaFoldDB" id="A0A2R8BQ92"/>
<dbReference type="Gene3D" id="3.30.300.30">
    <property type="match status" value="1"/>
</dbReference>
<evidence type="ECO:0000313" key="3">
    <source>
        <dbReference type="EMBL" id="SPJ22268.1"/>
    </source>
</evidence>
<sequence length="500" mass="53334">MRAVSLTEPLPPPPRPFNMAAHVLRHAGRLAEKPALVQPDGDIWTFGSLLRAVQGTASGLLSLGLKPGDRVALRLGNTVDVPIAYLGALAAGLVPVPTSAALTASEITPMTRALNARLVVASDKIALPDAPEIPVLYDTDLRRFRTLPSAPFHMGDPERPGYIVFTSGTGASPRGVIHAHRAVWARQSMIAHWAAMTQSDRVLHAGTFNWTYTMGTGLMDPWSVGATAIIPNPDMVTTEFATLIADQSATILAAVPGIYRRLLDRGTGRFPALRHGLSAGEKLPETIRAAWRTATGTEIHEAYGQSECSTFISGAPHAPAPPGSLGRAQPGRRVAILAPDGPVGRGEVGALAVARGDPGLMLGYLDEPDDAISGEWRKTGDLASMDDDGWITYLGRDDDVMTAGGYRVSPLEIEGVALGVEGVKEAAAFELEVKPDVRVIALAYIADGDREDQLTAAFASHLAGYKRPRILERRDTLPRNPNGKLQRRLLRDGGSAPRKE</sequence>
<dbReference type="InterPro" id="IPR050237">
    <property type="entry name" value="ATP-dep_AMP-bd_enzyme"/>
</dbReference>
<protein>
    <submittedName>
        <fullName evidence="3">Long-chain-fatty-acid--CoA ligase</fullName>
        <ecNumber evidence="3">6.2.1.3</ecNumber>
    </submittedName>
</protein>
<dbReference type="Proteomes" id="UP000244912">
    <property type="component" value="Unassembled WGS sequence"/>
</dbReference>
<dbReference type="InterPro" id="IPR045851">
    <property type="entry name" value="AMP-bd_C_sf"/>
</dbReference>
<feature type="domain" description="AMP-dependent synthetase/ligase" evidence="2">
    <location>
        <begin position="25"/>
        <end position="365"/>
    </location>
</feature>
<dbReference type="EC" id="6.2.1.3" evidence="3"/>
<dbReference type="EMBL" id="ONZF01000001">
    <property type="protein sequence ID" value="SPJ22268.1"/>
    <property type="molecule type" value="Genomic_DNA"/>
</dbReference>
<dbReference type="OrthoDB" id="9803968at2"/>
<dbReference type="PANTHER" id="PTHR43767:SF12">
    <property type="entry name" value="AMP-DEPENDENT SYNTHETASE AND LIGASE"/>
    <property type="match status" value="1"/>
</dbReference>
<keyword evidence="4" id="KW-1185">Reference proteome</keyword>
<name>A0A2R8BQ92_9RHOB</name>